<proteinExistence type="predicted"/>
<keyword evidence="1" id="KW-0812">Transmembrane</keyword>
<dbReference type="Proteomes" id="UP000219353">
    <property type="component" value="Unassembled WGS sequence"/>
</dbReference>
<accession>A0A285JHG6</accession>
<keyword evidence="3" id="KW-1185">Reference proteome</keyword>
<dbReference type="AlphaFoldDB" id="A0A285JHG6"/>
<keyword evidence="1" id="KW-1133">Transmembrane helix</keyword>
<dbReference type="EMBL" id="OBEB01000008">
    <property type="protein sequence ID" value="SNY58571.1"/>
    <property type="molecule type" value="Genomic_DNA"/>
</dbReference>
<reference evidence="3" key="1">
    <citation type="submission" date="2017-09" db="EMBL/GenBank/DDBJ databases">
        <authorList>
            <person name="Varghese N."/>
            <person name="Submissions S."/>
        </authorList>
    </citation>
    <scope>NUCLEOTIDE SEQUENCE [LARGE SCALE GENOMIC DNA]</scope>
    <source>
        <strain evidence="3">CGMCC 1.12461</strain>
    </source>
</reference>
<evidence type="ECO:0000313" key="2">
    <source>
        <dbReference type="EMBL" id="SNY58571.1"/>
    </source>
</evidence>
<evidence type="ECO:0000256" key="1">
    <source>
        <dbReference type="SAM" id="Phobius"/>
    </source>
</evidence>
<sequence>MYISTQVIGAIFLVLTIATLLIGLYLVKHYNNKH</sequence>
<feature type="transmembrane region" description="Helical" evidence="1">
    <location>
        <begin position="6"/>
        <end position="27"/>
    </location>
</feature>
<organism evidence="2 3">
    <name type="scientific">Arsukibacterium tuosuense</name>
    <dbReference type="NCBI Taxonomy" id="1323745"/>
    <lineage>
        <taxon>Bacteria</taxon>
        <taxon>Pseudomonadati</taxon>
        <taxon>Pseudomonadota</taxon>
        <taxon>Gammaproteobacteria</taxon>
        <taxon>Chromatiales</taxon>
        <taxon>Chromatiaceae</taxon>
        <taxon>Arsukibacterium</taxon>
    </lineage>
</organism>
<evidence type="ECO:0000313" key="3">
    <source>
        <dbReference type="Proteomes" id="UP000219353"/>
    </source>
</evidence>
<gene>
    <name evidence="2" type="ORF">SAMN06297280_3438</name>
</gene>
<keyword evidence="1" id="KW-0472">Membrane</keyword>
<name>A0A285JHG6_9GAMM</name>
<protein>
    <submittedName>
        <fullName evidence="2">Uncharacterized protein</fullName>
    </submittedName>
</protein>